<evidence type="ECO:0000256" key="1">
    <source>
        <dbReference type="SAM" id="MobiDB-lite"/>
    </source>
</evidence>
<dbReference type="InParanoid" id="A0A2P5E6K5"/>
<gene>
    <name evidence="2" type="ORF">TorRG33x02_230290</name>
</gene>
<feature type="region of interest" description="Disordered" evidence="1">
    <location>
        <begin position="1"/>
        <end position="24"/>
    </location>
</feature>
<dbReference type="AlphaFoldDB" id="A0A2P5E6K5"/>
<protein>
    <submittedName>
        <fullName evidence="2">Uncharacterized protein</fullName>
    </submittedName>
</protein>
<feature type="non-terminal residue" evidence="2">
    <location>
        <position position="1"/>
    </location>
</feature>
<evidence type="ECO:0000313" key="2">
    <source>
        <dbReference type="EMBL" id="PON81145.1"/>
    </source>
</evidence>
<dbReference type="Proteomes" id="UP000237000">
    <property type="component" value="Unassembled WGS sequence"/>
</dbReference>
<accession>A0A2P5E6K5</accession>
<reference evidence="3" key="1">
    <citation type="submission" date="2016-06" db="EMBL/GenBank/DDBJ databases">
        <title>Parallel loss of symbiosis genes in relatives of nitrogen-fixing non-legume Parasponia.</title>
        <authorList>
            <person name="Van Velzen R."/>
            <person name="Holmer R."/>
            <person name="Bu F."/>
            <person name="Rutten L."/>
            <person name="Van Zeijl A."/>
            <person name="Liu W."/>
            <person name="Santuari L."/>
            <person name="Cao Q."/>
            <person name="Sharma T."/>
            <person name="Shen D."/>
            <person name="Roswanjaya Y."/>
            <person name="Wardhani T."/>
            <person name="Kalhor M.S."/>
            <person name="Jansen J."/>
            <person name="Van den Hoogen J."/>
            <person name="Gungor B."/>
            <person name="Hartog M."/>
            <person name="Hontelez J."/>
            <person name="Verver J."/>
            <person name="Yang W.-C."/>
            <person name="Schijlen E."/>
            <person name="Repin R."/>
            <person name="Schilthuizen M."/>
            <person name="Schranz E."/>
            <person name="Heidstra R."/>
            <person name="Miyata K."/>
            <person name="Fedorova E."/>
            <person name="Kohlen W."/>
            <person name="Bisseling T."/>
            <person name="Smit S."/>
            <person name="Geurts R."/>
        </authorList>
    </citation>
    <scope>NUCLEOTIDE SEQUENCE [LARGE SCALE GENOMIC DNA]</scope>
    <source>
        <strain evidence="3">cv. RG33-2</strain>
    </source>
</reference>
<proteinExistence type="predicted"/>
<evidence type="ECO:0000313" key="3">
    <source>
        <dbReference type="Proteomes" id="UP000237000"/>
    </source>
</evidence>
<sequence length="52" mass="5285">KCMAMQESSTATLPSAGAGPQQPNSRACYVAVQGSCVATLPSAVDVYQKAPL</sequence>
<keyword evidence="3" id="KW-1185">Reference proteome</keyword>
<dbReference type="EMBL" id="JXTC01000223">
    <property type="protein sequence ID" value="PON81145.1"/>
    <property type="molecule type" value="Genomic_DNA"/>
</dbReference>
<name>A0A2P5E6K5_TREOI</name>
<organism evidence="2 3">
    <name type="scientific">Trema orientale</name>
    <name type="common">Charcoal tree</name>
    <name type="synonym">Celtis orientalis</name>
    <dbReference type="NCBI Taxonomy" id="63057"/>
    <lineage>
        <taxon>Eukaryota</taxon>
        <taxon>Viridiplantae</taxon>
        <taxon>Streptophyta</taxon>
        <taxon>Embryophyta</taxon>
        <taxon>Tracheophyta</taxon>
        <taxon>Spermatophyta</taxon>
        <taxon>Magnoliopsida</taxon>
        <taxon>eudicotyledons</taxon>
        <taxon>Gunneridae</taxon>
        <taxon>Pentapetalae</taxon>
        <taxon>rosids</taxon>
        <taxon>fabids</taxon>
        <taxon>Rosales</taxon>
        <taxon>Cannabaceae</taxon>
        <taxon>Trema</taxon>
    </lineage>
</organism>
<comment type="caution">
    <text evidence="2">The sequence shown here is derived from an EMBL/GenBank/DDBJ whole genome shotgun (WGS) entry which is preliminary data.</text>
</comment>
<feature type="compositionally biased region" description="Polar residues" evidence="1">
    <location>
        <begin position="1"/>
        <end position="13"/>
    </location>
</feature>